<feature type="region of interest" description="Disordered" evidence="1">
    <location>
        <begin position="317"/>
        <end position="350"/>
    </location>
</feature>
<protein>
    <submittedName>
        <fullName evidence="3">Uncharacterized protein</fullName>
    </submittedName>
</protein>
<feature type="compositionally biased region" description="Basic residues" evidence="1">
    <location>
        <begin position="47"/>
        <end position="59"/>
    </location>
</feature>
<keyword evidence="4" id="KW-1185">Reference proteome</keyword>
<dbReference type="EMBL" id="JAATIQ010000210">
    <property type="protein sequence ID" value="KAF4369958.1"/>
    <property type="molecule type" value="Genomic_DNA"/>
</dbReference>
<keyword evidence="2" id="KW-0472">Membrane</keyword>
<comment type="caution">
    <text evidence="3">The sequence shown here is derived from an EMBL/GenBank/DDBJ whole genome shotgun (WGS) entry which is preliminary data.</text>
</comment>
<proteinExistence type="predicted"/>
<dbReference type="InterPro" id="IPR014041">
    <property type="entry name" value="ESCRT-II_cplx_Vps25-sub_N"/>
</dbReference>
<keyword evidence="2" id="KW-1133">Transmembrane helix</keyword>
<dbReference type="InterPro" id="IPR010605">
    <property type="entry name" value="DUF1191"/>
</dbReference>
<dbReference type="Proteomes" id="UP000583929">
    <property type="component" value="Unassembled WGS sequence"/>
</dbReference>
<keyword evidence="2" id="KW-0812">Transmembrane</keyword>
<dbReference type="AlphaFoldDB" id="A0A7J6FH38"/>
<sequence>WLRNNRLNSQEDLQCSSYELLKPSSIGQSSISLTGATPTLGSTLPSLRHRRDQQRRRTFPPRSLQPVREICEKKIQLWKELILEYCRFQKITDFSVMKPGKPSMRLLGSLMMLLLLICFLWLSDLNAQSIPESSGSRAEALDSLLQDYAYRALVRPKTGTVYDGNVPTNLTGIKISALRLRSGSLYRKGVKYKEFNIPPGVFETPYVKRLVLVYQNLGNRSSTFYNLSGYSYLTPVLGLLAYDGSNLEAKNLQELDIRVTGNPISIRFSNVSPAPSRETAKCVWFDLKGVPTFSNVISDNVCSTDQQGHFSIVTESIAPSPAPTSPVPTPGFQPPSEIPAPKGEENNKGKSNSKVWIIVGSVVGGVALLGLLALLLLWGQKFQQKKKMQQMERAAEVGEALHMTPIGNTKAPAATVTRTQPVLESEYVP</sequence>
<feature type="compositionally biased region" description="Polar residues" evidence="1">
    <location>
        <begin position="32"/>
        <end position="45"/>
    </location>
</feature>
<evidence type="ECO:0000256" key="1">
    <source>
        <dbReference type="SAM" id="MobiDB-lite"/>
    </source>
</evidence>
<feature type="transmembrane region" description="Helical" evidence="2">
    <location>
        <begin position="355"/>
        <end position="378"/>
    </location>
</feature>
<dbReference type="Gene3D" id="1.20.5.930">
    <property type="entry name" value="Bicelle-embedded integrin alpha(iib) transmembrane segment"/>
    <property type="match status" value="1"/>
</dbReference>
<evidence type="ECO:0000313" key="3">
    <source>
        <dbReference type="EMBL" id="KAF4369958.1"/>
    </source>
</evidence>
<dbReference type="Pfam" id="PF06697">
    <property type="entry name" value="DUF1191"/>
    <property type="match status" value="1"/>
</dbReference>
<dbReference type="GO" id="GO:0016020">
    <property type="term" value="C:membrane"/>
    <property type="evidence" value="ECO:0007669"/>
    <property type="project" value="TreeGrafter"/>
</dbReference>
<dbReference type="PANTHER" id="PTHR33512">
    <property type="entry name" value="PROTEIN, PUTATIVE (DUF1191)-RELATED"/>
    <property type="match status" value="1"/>
</dbReference>
<reference evidence="3 4" key="1">
    <citation type="journal article" date="2020" name="bioRxiv">
        <title>Sequence and annotation of 42 cannabis genomes reveals extensive copy number variation in cannabinoid synthesis and pathogen resistance genes.</title>
        <authorList>
            <person name="Mckernan K.J."/>
            <person name="Helbert Y."/>
            <person name="Kane L.T."/>
            <person name="Ebling H."/>
            <person name="Zhang L."/>
            <person name="Liu B."/>
            <person name="Eaton Z."/>
            <person name="Mclaughlin S."/>
            <person name="Kingan S."/>
            <person name="Baybayan P."/>
            <person name="Concepcion G."/>
            <person name="Jordan M."/>
            <person name="Riva A."/>
            <person name="Barbazuk W."/>
            <person name="Harkins T."/>
        </authorList>
    </citation>
    <scope>NUCLEOTIDE SEQUENCE [LARGE SCALE GENOMIC DNA]</scope>
    <source>
        <strain evidence="4">cv. Jamaican Lion 4</strain>
        <tissue evidence="3">Leaf</tissue>
    </source>
</reference>
<organism evidence="3 4">
    <name type="scientific">Cannabis sativa</name>
    <name type="common">Hemp</name>
    <name type="synonym">Marijuana</name>
    <dbReference type="NCBI Taxonomy" id="3483"/>
    <lineage>
        <taxon>Eukaryota</taxon>
        <taxon>Viridiplantae</taxon>
        <taxon>Streptophyta</taxon>
        <taxon>Embryophyta</taxon>
        <taxon>Tracheophyta</taxon>
        <taxon>Spermatophyta</taxon>
        <taxon>Magnoliopsida</taxon>
        <taxon>eudicotyledons</taxon>
        <taxon>Gunneridae</taxon>
        <taxon>Pentapetalae</taxon>
        <taxon>rosids</taxon>
        <taxon>fabids</taxon>
        <taxon>Rosales</taxon>
        <taxon>Cannabaceae</taxon>
        <taxon>Cannabis</taxon>
    </lineage>
</organism>
<dbReference type="Gene3D" id="1.10.10.570">
    <property type="entry name" value="Winged helix' DNA-binding domain. Chain C. Domain 1"/>
    <property type="match status" value="1"/>
</dbReference>
<feature type="transmembrane region" description="Helical" evidence="2">
    <location>
        <begin position="106"/>
        <end position="123"/>
    </location>
</feature>
<dbReference type="PANTHER" id="PTHR33512:SF14">
    <property type="entry name" value="EXPRESSED PROTEIN"/>
    <property type="match status" value="1"/>
</dbReference>
<feature type="compositionally biased region" description="Pro residues" evidence="1">
    <location>
        <begin position="320"/>
        <end position="338"/>
    </location>
</feature>
<feature type="region of interest" description="Disordered" evidence="1">
    <location>
        <begin position="32"/>
        <end position="59"/>
    </location>
</feature>
<gene>
    <name evidence="3" type="ORF">G4B88_016119</name>
</gene>
<evidence type="ECO:0000256" key="2">
    <source>
        <dbReference type="SAM" id="Phobius"/>
    </source>
</evidence>
<name>A0A7J6FH38_CANSA</name>
<evidence type="ECO:0000313" key="4">
    <source>
        <dbReference type="Proteomes" id="UP000583929"/>
    </source>
</evidence>
<feature type="non-terminal residue" evidence="3">
    <location>
        <position position="429"/>
    </location>
</feature>
<accession>A0A7J6FH38</accession>